<proteinExistence type="predicted"/>
<reference evidence="2" key="1">
    <citation type="journal article" date="2015" name="Nat. Plants">
        <title>Genome expansion of Arabis alpina linked with retrotransposition and reduced symmetric DNA methylation.</title>
        <authorList>
            <person name="Willing E.M."/>
            <person name="Rawat V."/>
            <person name="Mandakova T."/>
            <person name="Maumus F."/>
            <person name="James G.V."/>
            <person name="Nordstroem K.J."/>
            <person name="Becker C."/>
            <person name="Warthmann N."/>
            <person name="Chica C."/>
            <person name="Szarzynska B."/>
            <person name="Zytnicki M."/>
            <person name="Albani M.C."/>
            <person name="Kiefer C."/>
            <person name="Bergonzi S."/>
            <person name="Castaings L."/>
            <person name="Mateos J.L."/>
            <person name="Berns M.C."/>
            <person name="Bujdoso N."/>
            <person name="Piofczyk T."/>
            <person name="de Lorenzo L."/>
            <person name="Barrero-Sicilia C."/>
            <person name="Mateos I."/>
            <person name="Piednoel M."/>
            <person name="Hagmann J."/>
            <person name="Chen-Min-Tao R."/>
            <person name="Iglesias-Fernandez R."/>
            <person name="Schuster S.C."/>
            <person name="Alonso-Blanco C."/>
            <person name="Roudier F."/>
            <person name="Carbonero P."/>
            <person name="Paz-Ares J."/>
            <person name="Davis S.J."/>
            <person name="Pecinka A."/>
            <person name="Quesneville H."/>
            <person name="Colot V."/>
            <person name="Lysak M.A."/>
            <person name="Weigel D."/>
            <person name="Coupland G."/>
            <person name="Schneeberger K."/>
        </authorList>
    </citation>
    <scope>NUCLEOTIDE SEQUENCE [LARGE SCALE GENOMIC DNA]</scope>
    <source>
        <strain evidence="2">cv. Pajares</strain>
    </source>
</reference>
<dbReference type="AlphaFoldDB" id="A0A087G6G3"/>
<dbReference type="Proteomes" id="UP000029120">
    <property type="component" value="Chromosome 8"/>
</dbReference>
<keyword evidence="2" id="KW-1185">Reference proteome</keyword>
<dbReference type="EMBL" id="CM002876">
    <property type="protein sequence ID" value="KFK25465.1"/>
    <property type="molecule type" value="Genomic_DNA"/>
</dbReference>
<accession>A0A087G6G3</accession>
<protein>
    <submittedName>
        <fullName evidence="1">Uncharacterized protein</fullName>
    </submittedName>
</protein>
<name>A0A087G6G3_ARAAL</name>
<sequence>MVSITISSPKLFLSWWMENLVVVCVNHLSLHLVKEGVSKVRNGMMVLV</sequence>
<dbReference type="Gramene" id="KFK25465">
    <property type="protein sequence ID" value="KFK25465"/>
    <property type="gene ID" value="AALP_AA8G118300"/>
</dbReference>
<gene>
    <name evidence="1" type="ordered locus">AALP_Aa8g118300</name>
</gene>
<evidence type="ECO:0000313" key="1">
    <source>
        <dbReference type="EMBL" id="KFK25465.1"/>
    </source>
</evidence>
<evidence type="ECO:0000313" key="2">
    <source>
        <dbReference type="Proteomes" id="UP000029120"/>
    </source>
</evidence>
<organism evidence="1 2">
    <name type="scientific">Arabis alpina</name>
    <name type="common">Alpine rock-cress</name>
    <dbReference type="NCBI Taxonomy" id="50452"/>
    <lineage>
        <taxon>Eukaryota</taxon>
        <taxon>Viridiplantae</taxon>
        <taxon>Streptophyta</taxon>
        <taxon>Embryophyta</taxon>
        <taxon>Tracheophyta</taxon>
        <taxon>Spermatophyta</taxon>
        <taxon>Magnoliopsida</taxon>
        <taxon>eudicotyledons</taxon>
        <taxon>Gunneridae</taxon>
        <taxon>Pentapetalae</taxon>
        <taxon>rosids</taxon>
        <taxon>malvids</taxon>
        <taxon>Brassicales</taxon>
        <taxon>Brassicaceae</taxon>
        <taxon>Arabideae</taxon>
        <taxon>Arabis</taxon>
    </lineage>
</organism>